<dbReference type="PANTHER" id="PTHR38767">
    <property type="entry name" value="DNA POLYMERASE III SUBUNIT CHI"/>
    <property type="match status" value="1"/>
</dbReference>
<dbReference type="GO" id="GO:0006260">
    <property type="term" value="P:DNA replication"/>
    <property type="evidence" value="ECO:0007669"/>
    <property type="project" value="InterPro"/>
</dbReference>
<dbReference type="GO" id="GO:0003677">
    <property type="term" value="F:DNA binding"/>
    <property type="evidence" value="ECO:0007669"/>
    <property type="project" value="InterPro"/>
</dbReference>
<keyword evidence="2" id="KW-1185">Reference proteome</keyword>
<reference evidence="1 2" key="1">
    <citation type="journal article" date="2017" name="ISME J.">
        <title>An acid-tolerant ammonia-oxidizing ?-proteobacterium from soil.</title>
        <authorList>
            <person name="Hayatsu M."/>
            <person name="Tago K."/>
            <person name="Uchiyama I."/>
            <person name="Toyoda A."/>
            <person name="Wang Y."/>
            <person name="Shimomura Y."/>
            <person name="Okubo T."/>
            <person name="Kurisu F."/>
            <person name="Hirono Y."/>
            <person name="Nonaka K."/>
            <person name="Akiyama H."/>
            <person name="Itoh T."/>
            <person name="Takami H."/>
        </authorList>
    </citation>
    <scope>NUCLEOTIDE SEQUENCE [LARGE SCALE GENOMIC DNA]</scope>
    <source>
        <strain evidence="1 2">TAO100</strain>
    </source>
</reference>
<accession>A0A1Q2SMU4</accession>
<dbReference type="KEGG" id="ntt:TAO_1086"/>
<dbReference type="Pfam" id="PF04364">
    <property type="entry name" value="DNA_pol3_chi"/>
    <property type="match status" value="1"/>
</dbReference>
<dbReference type="AlphaFoldDB" id="A0A1Q2SMU4"/>
<dbReference type="SUPFAM" id="SSF102400">
    <property type="entry name" value="DNA polymerase III chi subunit"/>
    <property type="match status" value="1"/>
</dbReference>
<dbReference type="PANTHER" id="PTHR38767:SF1">
    <property type="entry name" value="DNA POLYMERASE III SUBUNIT CHI"/>
    <property type="match status" value="1"/>
</dbReference>
<dbReference type="InterPro" id="IPR007459">
    <property type="entry name" value="DNA_pol3_chi"/>
</dbReference>
<evidence type="ECO:0000313" key="2">
    <source>
        <dbReference type="Proteomes" id="UP000243679"/>
    </source>
</evidence>
<sequence>MIRVDFYLLTGQACEYFACRLTEKAYNLGQKIYIQTEDQRQAQVINDLLWTFRQGSFIPHSLVGTQEIIQPPVLIGYEYKFEIEMNLLINLSSKIPEFCSNFQRVVEIVDQNEHKRQLGREHYRYYRNQGYLLETHQIEPS</sequence>
<dbReference type="EMBL" id="AP014836">
    <property type="protein sequence ID" value="BAW80456.1"/>
    <property type="molecule type" value="Genomic_DNA"/>
</dbReference>
<dbReference type="Gene3D" id="3.40.50.10110">
    <property type="entry name" value="DNA polymerase III subunit chi"/>
    <property type="match status" value="1"/>
</dbReference>
<dbReference type="InterPro" id="IPR036768">
    <property type="entry name" value="PolIII_chi_sf"/>
</dbReference>
<dbReference type="Proteomes" id="UP000243679">
    <property type="component" value="Chromosome"/>
</dbReference>
<protein>
    <submittedName>
        <fullName evidence="1">DNA polymerase III chi subunit HolC</fullName>
    </submittedName>
</protein>
<dbReference type="OrthoDB" id="5297568at2"/>
<gene>
    <name evidence="1" type="ORF">TAO_1086</name>
</gene>
<proteinExistence type="predicted"/>
<dbReference type="GO" id="GO:0003887">
    <property type="term" value="F:DNA-directed DNA polymerase activity"/>
    <property type="evidence" value="ECO:0007669"/>
    <property type="project" value="InterPro"/>
</dbReference>
<dbReference type="GO" id="GO:0032298">
    <property type="term" value="P:positive regulation of DNA-templated DNA replication initiation"/>
    <property type="evidence" value="ECO:0007669"/>
    <property type="project" value="TreeGrafter"/>
</dbReference>
<evidence type="ECO:0000313" key="1">
    <source>
        <dbReference type="EMBL" id="BAW80456.1"/>
    </source>
</evidence>
<dbReference type="RefSeq" id="WP_096527005.1">
    <property type="nucleotide sequence ID" value="NZ_AP014836.1"/>
</dbReference>
<organism evidence="1 2">
    <name type="scientific">Candidatus Nitrosoglobus terrae</name>
    <dbReference type="NCBI Taxonomy" id="1630141"/>
    <lineage>
        <taxon>Bacteria</taxon>
        <taxon>Pseudomonadati</taxon>
        <taxon>Pseudomonadota</taxon>
        <taxon>Gammaproteobacteria</taxon>
        <taxon>Chromatiales</taxon>
        <taxon>Chromatiaceae</taxon>
        <taxon>Candidatus Nitrosoglobus</taxon>
    </lineage>
</organism>
<name>A0A1Q2SMU4_9GAMM</name>